<dbReference type="GO" id="GO:0046961">
    <property type="term" value="F:proton-transporting ATPase activity, rotational mechanism"/>
    <property type="evidence" value="ECO:0007669"/>
    <property type="project" value="InterPro"/>
</dbReference>
<dbReference type="Gene3D" id="6.10.250.1620">
    <property type="match status" value="1"/>
</dbReference>
<dbReference type="AlphaFoldDB" id="A0A6J3H690"/>
<comment type="similarity">
    <text evidence="1">Belongs to the V-ATPase E subunit family.</text>
</comment>
<keyword evidence="2" id="KW-0813">Transport</keyword>
<reference evidence="7" key="1">
    <citation type="submission" date="2025-08" db="UniProtKB">
        <authorList>
            <consortium name="RefSeq"/>
        </authorList>
    </citation>
    <scope>IDENTIFICATION</scope>
    <source>
        <tissue evidence="7">Blood</tissue>
    </source>
</reference>
<dbReference type="CTD" id="529"/>
<keyword evidence="6" id="KW-1185">Reference proteome</keyword>
<dbReference type="Pfam" id="PF01991">
    <property type="entry name" value="vATP-synt_E"/>
    <property type="match status" value="1"/>
</dbReference>
<protein>
    <submittedName>
        <fullName evidence="7">V-type proton ATPase subunit E 1</fullName>
    </submittedName>
</protein>
<comment type="function">
    <text evidence="5">Subunit of the V1 complex of vacuolar(H+)-ATPase (V-ATPase), a multisubunit enzyme composed of a peripheral complex (V1) that hydrolyzes ATP and a membrane integral complex (V0) that translocates protons. V-ATPase is responsible for acidifying and maintaining the pH of intracellular compartments and in some cell types, is targeted to the plasma membrane, where it is responsible for acidifying the extracellular environment.</text>
</comment>
<proteinExistence type="inferred from homology"/>
<organism evidence="6 7">
    <name type="scientific">Sapajus apella</name>
    <name type="common">Brown-capped capuchin</name>
    <name type="synonym">Cebus apella</name>
    <dbReference type="NCBI Taxonomy" id="9515"/>
    <lineage>
        <taxon>Eukaryota</taxon>
        <taxon>Metazoa</taxon>
        <taxon>Chordata</taxon>
        <taxon>Craniata</taxon>
        <taxon>Vertebrata</taxon>
        <taxon>Euteleostomi</taxon>
        <taxon>Mammalia</taxon>
        <taxon>Eutheria</taxon>
        <taxon>Euarchontoglires</taxon>
        <taxon>Primates</taxon>
        <taxon>Haplorrhini</taxon>
        <taxon>Platyrrhini</taxon>
        <taxon>Cebidae</taxon>
        <taxon>Cebinae</taxon>
        <taxon>Sapajus</taxon>
    </lineage>
</organism>
<evidence type="ECO:0000256" key="2">
    <source>
        <dbReference type="ARBA" id="ARBA00022448"/>
    </source>
</evidence>
<dbReference type="HAMAP" id="MF_00311">
    <property type="entry name" value="ATP_synth_E_arch"/>
    <property type="match status" value="1"/>
</dbReference>
<dbReference type="FunFam" id="3.30.2320.30:FF:000001">
    <property type="entry name" value="V-type proton atpase subunit e 1"/>
    <property type="match status" value="1"/>
</dbReference>
<evidence type="ECO:0000256" key="5">
    <source>
        <dbReference type="ARBA" id="ARBA00045737"/>
    </source>
</evidence>
<dbReference type="SUPFAM" id="SSF160527">
    <property type="entry name" value="V-type ATPase subunit E-like"/>
    <property type="match status" value="1"/>
</dbReference>
<dbReference type="PANTHER" id="PTHR45715">
    <property type="entry name" value="ATPASE H+-TRANSPORTING V1 SUBUNIT E1A-RELATED"/>
    <property type="match status" value="1"/>
</dbReference>
<sequence>MALSDADVQKQIKHMMAFIEQEANEKAEEIDAKAEEEFNIEKGRLVQTQRLKIMEYYEKKEKQIEQQKKIKMSNLMNQARLKVLRARDDLITDLLNEAKQRLSKVVKDTTRYQVLLDGLVLQGLYQLLEPRMIVRCRKQDFPLVKAAVQKAIPMYKIATKNDVDVQIDQESYLPEDIAGGVEIYNGDRKIKVSNTLESRLDLIAQQVSVGYFLGVGLLLRRRTENTSVRWYLGLLSFHIFGHFLKKNENWACSSIC</sequence>
<evidence type="ECO:0000256" key="4">
    <source>
        <dbReference type="ARBA" id="ARBA00023065"/>
    </source>
</evidence>
<dbReference type="RefSeq" id="XP_032125505.1">
    <property type="nucleotide sequence ID" value="XM_032269614.1"/>
</dbReference>
<dbReference type="GO" id="GO:0033178">
    <property type="term" value="C:proton-transporting two-sector ATPase complex, catalytic domain"/>
    <property type="evidence" value="ECO:0007669"/>
    <property type="project" value="InterPro"/>
</dbReference>
<dbReference type="Proteomes" id="UP000504640">
    <property type="component" value="Unplaced"/>
</dbReference>
<evidence type="ECO:0000256" key="1">
    <source>
        <dbReference type="ARBA" id="ARBA00005901"/>
    </source>
</evidence>
<dbReference type="InterPro" id="IPR038495">
    <property type="entry name" value="ATPase_E_C"/>
</dbReference>
<keyword evidence="3" id="KW-0375">Hydrogen ion transport</keyword>
<accession>A0A6J3H690</accession>
<keyword evidence="4" id="KW-0406">Ion transport</keyword>
<gene>
    <name evidence="7" type="primary">ATP6V1E1</name>
</gene>
<name>A0A6J3H690_SAPAP</name>
<evidence type="ECO:0000313" key="6">
    <source>
        <dbReference type="Proteomes" id="UP000504640"/>
    </source>
</evidence>
<evidence type="ECO:0000256" key="3">
    <source>
        <dbReference type="ARBA" id="ARBA00022781"/>
    </source>
</evidence>
<evidence type="ECO:0000313" key="7">
    <source>
        <dbReference type="RefSeq" id="XP_032125505.1"/>
    </source>
</evidence>
<dbReference type="Gene3D" id="3.30.2320.30">
    <property type="entry name" value="ATP synthase, E subunit, C-terminal"/>
    <property type="match status" value="1"/>
</dbReference>
<dbReference type="InterPro" id="IPR002842">
    <property type="entry name" value="ATPase_V1_Esu"/>
</dbReference>
<dbReference type="GeneID" id="116543774"/>